<evidence type="ECO:0008006" key="3">
    <source>
        <dbReference type="Google" id="ProtNLM"/>
    </source>
</evidence>
<keyword evidence="2" id="KW-1185">Reference proteome</keyword>
<gene>
    <name evidence="1" type="ORF">QE375_001963</name>
</gene>
<reference evidence="1 2" key="1">
    <citation type="submission" date="2023-08" db="EMBL/GenBank/DDBJ databases">
        <title>Functional and genomic diversity of the sorghum phyllosphere microbiome.</title>
        <authorList>
            <person name="Shade A."/>
        </authorList>
    </citation>
    <scope>NUCLEOTIDE SEQUENCE [LARGE SCALE GENOMIC DNA]</scope>
    <source>
        <strain evidence="1 2">SORGH_AS_0445</strain>
    </source>
</reference>
<evidence type="ECO:0000313" key="1">
    <source>
        <dbReference type="EMBL" id="MDR6142409.1"/>
    </source>
</evidence>
<protein>
    <recommendedName>
        <fullName evidence="3">AbiV family abortive infection protein</fullName>
    </recommendedName>
</protein>
<accession>A0ABU1HSV9</accession>
<dbReference type="Proteomes" id="UP001249291">
    <property type="component" value="Unassembled WGS sequence"/>
</dbReference>
<organism evidence="1 2">
    <name type="scientific">Microbacterium foliorum</name>
    <dbReference type="NCBI Taxonomy" id="104336"/>
    <lineage>
        <taxon>Bacteria</taxon>
        <taxon>Bacillati</taxon>
        <taxon>Actinomycetota</taxon>
        <taxon>Actinomycetes</taxon>
        <taxon>Micrococcales</taxon>
        <taxon>Microbacteriaceae</taxon>
        <taxon>Microbacterium</taxon>
    </lineage>
</organism>
<proteinExistence type="predicted"/>
<name>A0ABU1HSV9_9MICO</name>
<dbReference type="EMBL" id="JAVIZQ010000001">
    <property type="protein sequence ID" value="MDR6142409.1"/>
    <property type="molecule type" value="Genomic_DNA"/>
</dbReference>
<dbReference type="RefSeq" id="WP_309690347.1">
    <property type="nucleotide sequence ID" value="NZ_JAVIZQ010000001.1"/>
</dbReference>
<evidence type="ECO:0000313" key="2">
    <source>
        <dbReference type="Proteomes" id="UP001249291"/>
    </source>
</evidence>
<comment type="caution">
    <text evidence="1">The sequence shown here is derived from an EMBL/GenBank/DDBJ whole genome shotgun (WGS) entry which is preliminary data.</text>
</comment>
<sequence>MAGLDSSERLNLAVGIFLAGTSKLDEALELLLANMVYDESPRFKLARGRMMADKIRLVDALWPSVWADGPVFVNALSAITRRRNRFAHWVPHPDWSTIFADPEASAVDYPMLHLNPRNPGFETAIPFDLDSTWNDHLSQRLLANLCLNLTLELGEGRTRAVDSLEGYLLAWAEEDYSGLGDEGQEFWPQDSRWSADVRRALHPTP</sequence>